<name>A9US34_MONBE</name>
<dbReference type="AlphaFoldDB" id="A9US34"/>
<dbReference type="GeneID" id="5888283"/>
<evidence type="ECO:0000256" key="5">
    <source>
        <dbReference type="ARBA" id="ARBA00022801"/>
    </source>
</evidence>
<dbReference type="eggNOG" id="ENOG502QR7X">
    <property type="taxonomic scope" value="Eukaryota"/>
</dbReference>
<dbReference type="Proteomes" id="UP000001357">
    <property type="component" value="Unassembled WGS sequence"/>
</dbReference>
<evidence type="ECO:0000313" key="12">
    <source>
        <dbReference type="EMBL" id="EDQ91709.1"/>
    </source>
</evidence>
<keyword evidence="3" id="KW-0963">Cytoplasm</keyword>
<evidence type="ECO:0000256" key="2">
    <source>
        <dbReference type="ARBA" id="ARBA00006534"/>
    </source>
</evidence>
<dbReference type="GO" id="GO:0016805">
    <property type="term" value="F:dipeptidase activity"/>
    <property type="evidence" value="ECO:0007669"/>
    <property type="project" value="UniProtKB-KW"/>
</dbReference>
<sequence length="251" mass="27705">MAQRRVLLVSNSTTHPTGYLDHCAKDMVNFLGPDVKTILFVPYALKDHDGYAAKAKERFAVMGFKAASIHEFEDQQAAVASHDAMFVGGGNTFRLLKTLQDKNLIQIIRRRVLEQGMPYMGASAGSNIACPGIFTTNDMPIVQPSSFLALGLVPFQLNAHYLEPDPTSTHKGETRAERLAQFHEENDLPVVGLPEGMMIEVVGDKAVLRGMDRDVRLFAPGKPMETRKTGATLDDFMQAAEPAHKRIKHSE</sequence>
<evidence type="ECO:0000256" key="10">
    <source>
        <dbReference type="ARBA" id="ARBA00066675"/>
    </source>
</evidence>
<evidence type="ECO:0000256" key="3">
    <source>
        <dbReference type="ARBA" id="ARBA00022490"/>
    </source>
</evidence>
<comment type="function">
    <text evidence="9">Hydrolyzes dipeptides containing N-terminal aspartate residues.</text>
</comment>
<gene>
    <name evidence="12" type="ORF">MONBRDRAFT_35833</name>
</gene>
<dbReference type="KEGG" id="mbr:MONBRDRAFT_35833"/>
<keyword evidence="6" id="KW-0720">Serine protease</keyword>
<keyword evidence="7" id="KW-0224">Dipeptidase</keyword>
<comment type="catalytic activity">
    <reaction evidence="8">
        <text>Dipeptidase E catalyzes the hydrolysis of dipeptides Asp-|-Xaa. It does not act on peptides with N-terminal Glu, Asn or Gln, nor does it cleave isoaspartyl peptides.</text>
        <dbReference type="EC" id="3.4.13.21"/>
    </reaction>
</comment>
<comment type="similarity">
    <text evidence="2">Belongs to the peptidase S51 family.</text>
</comment>
<evidence type="ECO:0000256" key="8">
    <source>
        <dbReference type="ARBA" id="ARBA00050239"/>
    </source>
</evidence>
<organism evidence="12 13">
    <name type="scientific">Monosiga brevicollis</name>
    <name type="common">Choanoflagellate</name>
    <dbReference type="NCBI Taxonomy" id="81824"/>
    <lineage>
        <taxon>Eukaryota</taxon>
        <taxon>Choanoflagellata</taxon>
        <taxon>Craspedida</taxon>
        <taxon>Salpingoecidae</taxon>
        <taxon>Monosiga</taxon>
    </lineage>
</organism>
<protein>
    <recommendedName>
        <fullName evidence="10">dipeptidase E</fullName>
        <ecNumber evidence="10">3.4.13.21</ecNumber>
    </recommendedName>
    <alternativeName>
        <fullName evidence="11">Asp-specific dipeptidase</fullName>
    </alternativeName>
</protein>
<evidence type="ECO:0000256" key="1">
    <source>
        <dbReference type="ARBA" id="ARBA00004496"/>
    </source>
</evidence>
<dbReference type="Gene3D" id="3.40.50.880">
    <property type="match status" value="1"/>
</dbReference>
<dbReference type="FunFam" id="3.40.50.880:FF:000007">
    <property type="entry name" value="Peptidase E"/>
    <property type="match status" value="1"/>
</dbReference>
<dbReference type="GO" id="GO:0008236">
    <property type="term" value="F:serine-type peptidase activity"/>
    <property type="evidence" value="ECO:0007669"/>
    <property type="project" value="UniProtKB-KW"/>
</dbReference>
<dbReference type="InterPro" id="IPR029062">
    <property type="entry name" value="Class_I_gatase-like"/>
</dbReference>
<dbReference type="GO" id="GO:0006508">
    <property type="term" value="P:proteolysis"/>
    <property type="evidence" value="ECO:0007669"/>
    <property type="project" value="UniProtKB-KW"/>
</dbReference>
<keyword evidence="13" id="KW-1185">Reference proteome</keyword>
<dbReference type="PANTHER" id="PTHR20842">
    <property type="entry name" value="PROTEASE S51 ALPHA-ASPARTYL DIPEPTIDASE"/>
    <property type="match status" value="1"/>
</dbReference>
<evidence type="ECO:0000256" key="6">
    <source>
        <dbReference type="ARBA" id="ARBA00022825"/>
    </source>
</evidence>
<evidence type="ECO:0000256" key="4">
    <source>
        <dbReference type="ARBA" id="ARBA00022670"/>
    </source>
</evidence>
<dbReference type="GO" id="GO:0005737">
    <property type="term" value="C:cytoplasm"/>
    <property type="evidence" value="ECO:0007669"/>
    <property type="project" value="UniProtKB-SubCell"/>
</dbReference>
<dbReference type="InterPro" id="IPR005320">
    <property type="entry name" value="Peptidase_S51"/>
</dbReference>
<accession>A9US34</accession>
<evidence type="ECO:0000256" key="11">
    <source>
        <dbReference type="ARBA" id="ARBA00075877"/>
    </source>
</evidence>
<dbReference type="InParanoid" id="A9US34"/>
<dbReference type="EMBL" id="CH991544">
    <property type="protein sequence ID" value="EDQ91709.1"/>
    <property type="molecule type" value="Genomic_DNA"/>
</dbReference>
<dbReference type="EC" id="3.4.13.21" evidence="10"/>
<dbReference type="RefSeq" id="XP_001742995.1">
    <property type="nucleotide sequence ID" value="XM_001742943.1"/>
</dbReference>
<proteinExistence type="inferred from homology"/>
<evidence type="ECO:0000256" key="7">
    <source>
        <dbReference type="ARBA" id="ARBA00022997"/>
    </source>
</evidence>
<dbReference type="CDD" id="cd03146">
    <property type="entry name" value="GAT1_Peptidase_E"/>
    <property type="match status" value="1"/>
</dbReference>
<dbReference type="SUPFAM" id="SSF52317">
    <property type="entry name" value="Class I glutamine amidotransferase-like"/>
    <property type="match status" value="1"/>
</dbReference>
<keyword evidence="5" id="KW-0378">Hydrolase</keyword>
<dbReference type="MEROPS" id="S51.002"/>
<dbReference type="NCBIfam" id="NF003642">
    <property type="entry name" value="PRK05282.1"/>
    <property type="match status" value="1"/>
</dbReference>
<dbReference type="PANTHER" id="PTHR20842:SF0">
    <property type="entry name" value="ALPHA-ASPARTYL DIPEPTIDASE"/>
    <property type="match status" value="1"/>
</dbReference>
<evidence type="ECO:0000313" key="13">
    <source>
        <dbReference type="Proteomes" id="UP000001357"/>
    </source>
</evidence>
<comment type="subcellular location">
    <subcellularLocation>
        <location evidence="1">Cytoplasm</location>
    </subcellularLocation>
</comment>
<dbReference type="OMA" id="PWGYAVE"/>
<keyword evidence="4" id="KW-0645">Protease</keyword>
<reference evidence="12 13" key="1">
    <citation type="journal article" date="2008" name="Nature">
        <title>The genome of the choanoflagellate Monosiga brevicollis and the origin of metazoans.</title>
        <authorList>
            <consortium name="JGI Sequencing"/>
            <person name="King N."/>
            <person name="Westbrook M.J."/>
            <person name="Young S.L."/>
            <person name="Kuo A."/>
            <person name="Abedin M."/>
            <person name="Chapman J."/>
            <person name="Fairclough S."/>
            <person name="Hellsten U."/>
            <person name="Isogai Y."/>
            <person name="Letunic I."/>
            <person name="Marr M."/>
            <person name="Pincus D."/>
            <person name="Putnam N."/>
            <person name="Rokas A."/>
            <person name="Wright K.J."/>
            <person name="Zuzow R."/>
            <person name="Dirks W."/>
            <person name="Good M."/>
            <person name="Goodstein D."/>
            <person name="Lemons D."/>
            <person name="Li W."/>
            <person name="Lyons J.B."/>
            <person name="Morris A."/>
            <person name="Nichols S."/>
            <person name="Richter D.J."/>
            <person name="Salamov A."/>
            <person name="Bork P."/>
            <person name="Lim W.A."/>
            <person name="Manning G."/>
            <person name="Miller W.T."/>
            <person name="McGinnis W."/>
            <person name="Shapiro H."/>
            <person name="Tjian R."/>
            <person name="Grigoriev I.V."/>
            <person name="Rokhsar D."/>
        </authorList>
    </citation>
    <scope>NUCLEOTIDE SEQUENCE [LARGE SCALE GENOMIC DNA]</scope>
    <source>
        <strain evidence="13">MX1 / ATCC 50154</strain>
    </source>
</reference>
<dbReference type="Pfam" id="PF03575">
    <property type="entry name" value="Peptidase_S51"/>
    <property type="match status" value="1"/>
</dbReference>
<evidence type="ECO:0000256" key="9">
    <source>
        <dbReference type="ARBA" id="ARBA00058347"/>
    </source>
</evidence>